<dbReference type="AlphaFoldDB" id="A0A4R8LL22"/>
<keyword evidence="2" id="KW-1185">Reference proteome</keyword>
<gene>
    <name evidence="1" type="ORF">C7445_11267</name>
</gene>
<reference evidence="1 2" key="1">
    <citation type="submission" date="2019-03" db="EMBL/GenBank/DDBJ databases">
        <title>Genomic Encyclopedia of Type Strains, Phase IV (KMG-IV): sequencing the most valuable type-strain genomes for metagenomic binning, comparative biology and taxonomic classification.</title>
        <authorList>
            <person name="Goeker M."/>
        </authorList>
    </citation>
    <scope>NUCLEOTIDE SEQUENCE [LARGE SCALE GENOMIC DNA]</scope>
    <source>
        <strain evidence="1 2">DSM 17974</strain>
    </source>
</reference>
<name>A0A4R8LL22_9BACL</name>
<proteinExistence type="predicted"/>
<comment type="caution">
    <text evidence="1">The sequence shown here is derived from an EMBL/GenBank/DDBJ whole genome shotgun (WGS) entry which is preliminary data.</text>
</comment>
<dbReference type="EMBL" id="SORF01000012">
    <property type="protein sequence ID" value="TDY43082.1"/>
    <property type="molecule type" value="Genomic_DNA"/>
</dbReference>
<sequence length="66" mass="7240">MPPNSGSACFCRIPVIRQISDKWQSLFPKIHVECHANVQIVRASLALNTPESTASRNGEIHSEVAP</sequence>
<protein>
    <submittedName>
        <fullName evidence="1">Uncharacterized protein</fullName>
    </submittedName>
</protein>
<evidence type="ECO:0000313" key="2">
    <source>
        <dbReference type="Proteomes" id="UP000294581"/>
    </source>
</evidence>
<organism evidence="1 2">
    <name type="scientific">Alicyclobacillus sacchari</name>
    <dbReference type="NCBI Taxonomy" id="392010"/>
    <lineage>
        <taxon>Bacteria</taxon>
        <taxon>Bacillati</taxon>
        <taxon>Bacillota</taxon>
        <taxon>Bacilli</taxon>
        <taxon>Bacillales</taxon>
        <taxon>Alicyclobacillaceae</taxon>
        <taxon>Alicyclobacillus</taxon>
    </lineage>
</organism>
<dbReference type="Proteomes" id="UP000294581">
    <property type="component" value="Unassembled WGS sequence"/>
</dbReference>
<accession>A0A4R8LL22</accession>
<evidence type="ECO:0000313" key="1">
    <source>
        <dbReference type="EMBL" id="TDY43082.1"/>
    </source>
</evidence>